<proteinExistence type="predicted"/>
<accession>X1Q322</accession>
<dbReference type="Pfam" id="PF16927">
    <property type="entry name" value="HisKA_7TM"/>
    <property type="match status" value="1"/>
</dbReference>
<name>X1Q322_9ZZZZ</name>
<keyword evidence="1" id="KW-0812">Transmembrane</keyword>
<organism evidence="3">
    <name type="scientific">marine sediment metagenome</name>
    <dbReference type="NCBI Taxonomy" id="412755"/>
    <lineage>
        <taxon>unclassified sequences</taxon>
        <taxon>metagenomes</taxon>
        <taxon>ecological metagenomes</taxon>
    </lineage>
</organism>
<evidence type="ECO:0000259" key="2">
    <source>
        <dbReference type="Pfam" id="PF16927"/>
    </source>
</evidence>
<feature type="non-terminal residue" evidence="3">
    <location>
        <position position="75"/>
    </location>
</feature>
<keyword evidence="1" id="KW-1133">Transmembrane helix</keyword>
<evidence type="ECO:0000256" key="1">
    <source>
        <dbReference type="SAM" id="Phobius"/>
    </source>
</evidence>
<protein>
    <recommendedName>
        <fullName evidence="2">Histidine kinase N-terminal 7TM region domain-containing protein</fullName>
    </recommendedName>
</protein>
<evidence type="ECO:0000313" key="3">
    <source>
        <dbReference type="EMBL" id="GAI62932.1"/>
    </source>
</evidence>
<dbReference type="InterPro" id="IPR031621">
    <property type="entry name" value="HisKA_7TM"/>
</dbReference>
<keyword evidence="1" id="KW-0472">Membrane</keyword>
<sequence>YFEYSFTTIFLKTIFNKIAYIGITSIPVLWFLFALQFTNRSKHINFKTISLLSILPAITLILAFTNEFHRLIWKR</sequence>
<comment type="caution">
    <text evidence="3">The sequence shown here is derived from an EMBL/GenBank/DDBJ whole genome shotgun (WGS) entry which is preliminary data.</text>
</comment>
<feature type="non-terminal residue" evidence="3">
    <location>
        <position position="1"/>
    </location>
</feature>
<dbReference type="EMBL" id="BARV01044747">
    <property type="protein sequence ID" value="GAI62932.1"/>
    <property type="molecule type" value="Genomic_DNA"/>
</dbReference>
<reference evidence="3" key="1">
    <citation type="journal article" date="2014" name="Front. Microbiol.">
        <title>High frequency of phylogenetically diverse reductive dehalogenase-homologous genes in deep subseafloor sedimentary metagenomes.</title>
        <authorList>
            <person name="Kawai M."/>
            <person name="Futagami T."/>
            <person name="Toyoda A."/>
            <person name="Takaki Y."/>
            <person name="Nishi S."/>
            <person name="Hori S."/>
            <person name="Arai W."/>
            <person name="Tsubouchi T."/>
            <person name="Morono Y."/>
            <person name="Uchiyama I."/>
            <person name="Ito T."/>
            <person name="Fujiyama A."/>
            <person name="Inagaki F."/>
            <person name="Takami H."/>
        </authorList>
    </citation>
    <scope>NUCLEOTIDE SEQUENCE</scope>
    <source>
        <strain evidence="3">Expedition CK06-06</strain>
    </source>
</reference>
<feature type="transmembrane region" description="Helical" evidence="1">
    <location>
        <begin position="18"/>
        <end position="38"/>
    </location>
</feature>
<feature type="transmembrane region" description="Helical" evidence="1">
    <location>
        <begin position="44"/>
        <end position="65"/>
    </location>
</feature>
<gene>
    <name evidence="3" type="ORF">S06H3_66016</name>
</gene>
<dbReference type="AlphaFoldDB" id="X1Q322"/>
<feature type="domain" description="Histidine kinase N-terminal 7TM region" evidence="2">
    <location>
        <begin position="2"/>
        <end position="74"/>
    </location>
</feature>